<dbReference type="EMBL" id="AYRZ02000002">
    <property type="protein sequence ID" value="PHT89749.1"/>
    <property type="molecule type" value="Genomic_DNA"/>
</dbReference>
<feature type="region of interest" description="Disordered" evidence="1">
    <location>
        <begin position="173"/>
        <end position="242"/>
    </location>
</feature>
<feature type="compositionally biased region" description="Low complexity" evidence="1">
    <location>
        <begin position="133"/>
        <end position="142"/>
    </location>
</feature>
<organism evidence="2 3">
    <name type="scientific">Capsicum annuum</name>
    <name type="common">Capsicum pepper</name>
    <dbReference type="NCBI Taxonomy" id="4072"/>
    <lineage>
        <taxon>Eukaryota</taxon>
        <taxon>Viridiplantae</taxon>
        <taxon>Streptophyta</taxon>
        <taxon>Embryophyta</taxon>
        <taxon>Tracheophyta</taxon>
        <taxon>Spermatophyta</taxon>
        <taxon>Magnoliopsida</taxon>
        <taxon>eudicotyledons</taxon>
        <taxon>Gunneridae</taxon>
        <taxon>Pentapetalae</taxon>
        <taxon>asterids</taxon>
        <taxon>lamiids</taxon>
        <taxon>Solanales</taxon>
        <taxon>Solanaceae</taxon>
        <taxon>Solanoideae</taxon>
        <taxon>Capsiceae</taxon>
        <taxon>Capsicum</taxon>
    </lineage>
</organism>
<dbReference type="Proteomes" id="UP000222542">
    <property type="component" value="Unassembled WGS sequence"/>
</dbReference>
<feature type="region of interest" description="Disordered" evidence="1">
    <location>
        <begin position="93"/>
        <end position="157"/>
    </location>
</feature>
<comment type="caution">
    <text evidence="2">The sequence shown here is derived from an EMBL/GenBank/DDBJ whole genome shotgun (WGS) entry which is preliminary data.</text>
</comment>
<protein>
    <submittedName>
        <fullName evidence="2">Uncharacterized protein</fullName>
    </submittedName>
</protein>
<reference evidence="2 3" key="1">
    <citation type="journal article" date="2014" name="Nat. Genet.">
        <title>Genome sequence of the hot pepper provides insights into the evolution of pungency in Capsicum species.</title>
        <authorList>
            <person name="Kim S."/>
            <person name="Park M."/>
            <person name="Yeom S.I."/>
            <person name="Kim Y.M."/>
            <person name="Lee J.M."/>
            <person name="Lee H.A."/>
            <person name="Seo E."/>
            <person name="Choi J."/>
            <person name="Cheong K."/>
            <person name="Kim K.T."/>
            <person name="Jung K."/>
            <person name="Lee G.W."/>
            <person name="Oh S.K."/>
            <person name="Bae C."/>
            <person name="Kim S.B."/>
            <person name="Lee H.Y."/>
            <person name="Kim S.Y."/>
            <person name="Kim M.S."/>
            <person name="Kang B.C."/>
            <person name="Jo Y.D."/>
            <person name="Yang H.B."/>
            <person name="Jeong H.J."/>
            <person name="Kang W.H."/>
            <person name="Kwon J.K."/>
            <person name="Shin C."/>
            <person name="Lim J.Y."/>
            <person name="Park J.H."/>
            <person name="Huh J.H."/>
            <person name="Kim J.S."/>
            <person name="Kim B.D."/>
            <person name="Cohen O."/>
            <person name="Paran I."/>
            <person name="Suh M.C."/>
            <person name="Lee S.B."/>
            <person name="Kim Y.K."/>
            <person name="Shin Y."/>
            <person name="Noh S.J."/>
            <person name="Park J."/>
            <person name="Seo Y.S."/>
            <person name="Kwon S.Y."/>
            <person name="Kim H.A."/>
            <person name="Park J.M."/>
            <person name="Kim H.J."/>
            <person name="Choi S.B."/>
            <person name="Bosland P.W."/>
            <person name="Reeves G."/>
            <person name="Jo S.H."/>
            <person name="Lee B.W."/>
            <person name="Cho H.T."/>
            <person name="Choi H.S."/>
            <person name="Lee M.S."/>
            <person name="Yu Y."/>
            <person name="Do Choi Y."/>
            <person name="Park B.S."/>
            <person name="van Deynze A."/>
            <person name="Ashrafi H."/>
            <person name="Hill T."/>
            <person name="Kim W.T."/>
            <person name="Pai H.S."/>
            <person name="Ahn H.K."/>
            <person name="Yeam I."/>
            <person name="Giovannoni J.J."/>
            <person name="Rose J.K."/>
            <person name="Sorensen I."/>
            <person name="Lee S.J."/>
            <person name="Kim R.W."/>
            <person name="Choi I.Y."/>
            <person name="Choi B.S."/>
            <person name="Lim J.S."/>
            <person name="Lee Y.H."/>
            <person name="Choi D."/>
        </authorList>
    </citation>
    <scope>NUCLEOTIDE SEQUENCE [LARGE SCALE GENOMIC DNA]</scope>
    <source>
        <strain evidence="3">cv. CM334</strain>
    </source>
</reference>
<dbReference type="AlphaFoldDB" id="A0A2G3A673"/>
<proteinExistence type="predicted"/>
<gene>
    <name evidence="2" type="ORF">T459_04862</name>
</gene>
<reference evidence="2 3" key="2">
    <citation type="journal article" date="2017" name="Genome Biol.">
        <title>New reference genome sequences of hot pepper reveal the massive evolution of plant disease-resistance genes by retroduplication.</title>
        <authorList>
            <person name="Kim S."/>
            <person name="Park J."/>
            <person name="Yeom S.I."/>
            <person name="Kim Y.M."/>
            <person name="Seo E."/>
            <person name="Kim K.T."/>
            <person name="Kim M.S."/>
            <person name="Lee J.M."/>
            <person name="Cheong K."/>
            <person name="Shin H.S."/>
            <person name="Kim S.B."/>
            <person name="Han K."/>
            <person name="Lee J."/>
            <person name="Park M."/>
            <person name="Lee H.A."/>
            <person name="Lee H.Y."/>
            <person name="Lee Y."/>
            <person name="Oh S."/>
            <person name="Lee J.H."/>
            <person name="Choi E."/>
            <person name="Choi E."/>
            <person name="Lee S.E."/>
            <person name="Jeon J."/>
            <person name="Kim H."/>
            <person name="Choi G."/>
            <person name="Song H."/>
            <person name="Lee J."/>
            <person name="Lee S.C."/>
            <person name="Kwon J.K."/>
            <person name="Lee H.Y."/>
            <person name="Koo N."/>
            <person name="Hong Y."/>
            <person name="Kim R.W."/>
            <person name="Kang W.H."/>
            <person name="Huh J.H."/>
            <person name="Kang B.C."/>
            <person name="Yang T.J."/>
            <person name="Lee Y.H."/>
            <person name="Bennetzen J.L."/>
            <person name="Choi D."/>
        </authorList>
    </citation>
    <scope>NUCLEOTIDE SEQUENCE [LARGE SCALE GENOMIC DNA]</scope>
    <source>
        <strain evidence="3">cv. CM334</strain>
    </source>
</reference>
<dbReference type="Gramene" id="PHT89749">
    <property type="protein sequence ID" value="PHT89749"/>
    <property type="gene ID" value="T459_04862"/>
</dbReference>
<name>A0A2G3A673_CAPAN</name>
<accession>A0A2G3A673</accession>
<evidence type="ECO:0000313" key="2">
    <source>
        <dbReference type="EMBL" id="PHT89749.1"/>
    </source>
</evidence>
<sequence>MKLYNKKRDDGIWMDEVAALQAYSPSEFLYFEISGITLASEHSDITQDIRKQNDDATSHGFLDTNQDKGLLEIVSLPIKVGVRLILPTILMPCPTNPKDSSRGPSFESDYSWKNKPPFKNKKKDSNGDRHESNNSSNNSVSNDYEEDRKMHHGRSLSGKVVIQNINYISLSRNEQSNHSITRDSSSDEDGSTNVGYLRKQVEEAVGSWERHHNSTSLNKKKQDGKKRNNCGGNISNGVSKEDAQDEATNIGKNWDIFQNILMKDADSRYDIYY</sequence>
<keyword evidence="3" id="KW-1185">Reference proteome</keyword>
<feature type="compositionally biased region" description="Basic residues" evidence="1">
    <location>
        <begin position="218"/>
        <end position="228"/>
    </location>
</feature>
<evidence type="ECO:0000256" key="1">
    <source>
        <dbReference type="SAM" id="MobiDB-lite"/>
    </source>
</evidence>
<feature type="compositionally biased region" description="Basic and acidic residues" evidence="1">
    <location>
        <begin position="123"/>
        <end position="132"/>
    </location>
</feature>
<evidence type="ECO:0000313" key="3">
    <source>
        <dbReference type="Proteomes" id="UP000222542"/>
    </source>
</evidence>